<sequence length="142" mass="15292">MKPIEERVRRRAVAVAMTAAMTAAGVLGIAGPARAAVTCNPNWTMVNGQGAVTAAVDYNVKNGPYGACGQVGRITKGTTFYLWCMTTNDYGNNWWYGRIAGTDIKGWVHQDTIGNGVFRIRDDSPEDGKLVLEGCGPKVVWP</sequence>
<accession>A0A7W5ADE2</accession>
<evidence type="ECO:0000256" key="1">
    <source>
        <dbReference type="SAM" id="SignalP"/>
    </source>
</evidence>
<dbReference type="RefSeq" id="WP_183218427.1">
    <property type="nucleotide sequence ID" value="NZ_BMPW01000024.1"/>
</dbReference>
<evidence type="ECO:0000313" key="3">
    <source>
        <dbReference type="Proteomes" id="UP000590749"/>
    </source>
</evidence>
<keyword evidence="1" id="KW-0732">Signal</keyword>
<proteinExistence type="predicted"/>
<protein>
    <recommendedName>
        <fullName evidence="4">SH3 domain-containing protein</fullName>
    </recommendedName>
</protein>
<comment type="caution">
    <text evidence="2">The sequence shown here is derived from an EMBL/GenBank/DDBJ whole genome shotgun (WGS) entry which is preliminary data.</text>
</comment>
<dbReference type="AlphaFoldDB" id="A0A7W5ADE2"/>
<dbReference type="Proteomes" id="UP000590749">
    <property type="component" value="Unassembled WGS sequence"/>
</dbReference>
<evidence type="ECO:0000313" key="2">
    <source>
        <dbReference type="EMBL" id="MBB3094113.1"/>
    </source>
</evidence>
<evidence type="ECO:0008006" key="4">
    <source>
        <dbReference type="Google" id="ProtNLM"/>
    </source>
</evidence>
<feature type="chain" id="PRO_5031418078" description="SH3 domain-containing protein" evidence="1">
    <location>
        <begin position="36"/>
        <end position="142"/>
    </location>
</feature>
<reference evidence="2 3" key="1">
    <citation type="submission" date="2020-08" db="EMBL/GenBank/DDBJ databases">
        <title>Genomic Encyclopedia of Type Strains, Phase III (KMG-III): the genomes of soil and plant-associated and newly described type strains.</title>
        <authorList>
            <person name="Whitman W."/>
        </authorList>
    </citation>
    <scope>NUCLEOTIDE SEQUENCE [LARGE SCALE GENOMIC DNA]</scope>
    <source>
        <strain evidence="2 3">CECT 3287</strain>
    </source>
</reference>
<dbReference type="EMBL" id="JACHXF010000003">
    <property type="protein sequence ID" value="MBB3094113.1"/>
    <property type="molecule type" value="Genomic_DNA"/>
</dbReference>
<organism evidence="2 3">
    <name type="scientific">Actinoplanes campanulatus</name>
    <dbReference type="NCBI Taxonomy" id="113559"/>
    <lineage>
        <taxon>Bacteria</taxon>
        <taxon>Bacillati</taxon>
        <taxon>Actinomycetota</taxon>
        <taxon>Actinomycetes</taxon>
        <taxon>Micromonosporales</taxon>
        <taxon>Micromonosporaceae</taxon>
        <taxon>Actinoplanes</taxon>
    </lineage>
</organism>
<gene>
    <name evidence="2" type="ORF">FHR83_001765</name>
</gene>
<keyword evidence="3" id="KW-1185">Reference proteome</keyword>
<feature type="signal peptide" evidence="1">
    <location>
        <begin position="1"/>
        <end position="35"/>
    </location>
</feature>
<name>A0A7W5ADE2_9ACTN</name>